<keyword evidence="8" id="KW-0238">DNA-binding</keyword>
<dbReference type="GO" id="GO:0009432">
    <property type="term" value="P:SOS response"/>
    <property type="evidence" value="ECO:0007669"/>
    <property type="project" value="UniProtKB-KW"/>
</dbReference>
<dbReference type="AlphaFoldDB" id="A0A7T5VB51"/>
<dbReference type="InterPro" id="IPR039418">
    <property type="entry name" value="LexA-like"/>
</dbReference>
<dbReference type="GO" id="GO:0003677">
    <property type="term" value="F:DNA binding"/>
    <property type="evidence" value="ECO:0007669"/>
    <property type="project" value="UniProtKB-KW"/>
</dbReference>
<feature type="domain" description="LexA repressor DNA-binding" evidence="14">
    <location>
        <begin position="6"/>
        <end position="67"/>
    </location>
</feature>
<organism evidence="15 16">
    <name type="scientific">Desulfobulbus oligotrophicus</name>
    <dbReference type="NCBI Taxonomy" id="1909699"/>
    <lineage>
        <taxon>Bacteria</taxon>
        <taxon>Pseudomonadati</taxon>
        <taxon>Thermodesulfobacteriota</taxon>
        <taxon>Desulfobulbia</taxon>
        <taxon>Desulfobulbales</taxon>
        <taxon>Desulfobulbaceae</taxon>
        <taxon>Desulfobulbus</taxon>
    </lineage>
</organism>
<dbReference type="EC" id="3.4.21.88" evidence="15"/>
<evidence type="ECO:0000259" key="14">
    <source>
        <dbReference type="Pfam" id="PF01726"/>
    </source>
</evidence>
<protein>
    <submittedName>
        <fullName evidence="15">Repressor LexA</fullName>
        <ecNumber evidence="15">3.4.21.88</ecNumber>
    </submittedName>
</protein>
<evidence type="ECO:0000256" key="10">
    <source>
        <dbReference type="ARBA" id="ARBA00023204"/>
    </source>
</evidence>
<keyword evidence="5 12" id="KW-0378">Hydrolase</keyword>
<keyword evidence="7" id="KW-0805">Transcription regulation</keyword>
<sequence>MHNPDTLTPRQHDFLVYLQERMQRGKKMPTLREAAKEQGISHAAVASLFRALQDKGFLKRNGRYSRTVVLQGETAPKLTSMSRMVPIIGEVAAGLPLYAQQEWAGSLLVDGTVFRGEHLFALRVQGDSMKKVGILDNDLAICEPRQFAANGEIVVALINNEEATVKRFFYKGDHIDLQPENDDFSVMSFSLGEVLIQGKVIGIQRGPEQLAAL</sequence>
<evidence type="ECO:0000256" key="9">
    <source>
        <dbReference type="ARBA" id="ARBA00023163"/>
    </source>
</evidence>
<evidence type="ECO:0000313" key="15">
    <source>
        <dbReference type="EMBL" id="QQG64621.1"/>
    </source>
</evidence>
<name>A0A7T5VB51_9BACT</name>
<evidence type="ECO:0000256" key="8">
    <source>
        <dbReference type="ARBA" id="ARBA00023125"/>
    </source>
</evidence>
<dbReference type="EMBL" id="CP054140">
    <property type="protein sequence ID" value="QQG64621.1"/>
    <property type="molecule type" value="Genomic_DNA"/>
</dbReference>
<dbReference type="Pfam" id="PF00717">
    <property type="entry name" value="Peptidase_S24"/>
    <property type="match status" value="1"/>
</dbReference>
<accession>A0A7T5VB51</accession>
<evidence type="ECO:0000256" key="2">
    <source>
        <dbReference type="ARBA" id="ARBA00022491"/>
    </source>
</evidence>
<dbReference type="GO" id="GO:0006260">
    <property type="term" value="P:DNA replication"/>
    <property type="evidence" value="ECO:0007669"/>
    <property type="project" value="UniProtKB-KW"/>
</dbReference>
<dbReference type="SUPFAM" id="SSF46785">
    <property type="entry name" value="Winged helix' DNA-binding domain"/>
    <property type="match status" value="1"/>
</dbReference>
<evidence type="ECO:0000256" key="12">
    <source>
        <dbReference type="RuleBase" id="RU003991"/>
    </source>
</evidence>
<dbReference type="SUPFAM" id="SSF51306">
    <property type="entry name" value="LexA/Signal peptidase"/>
    <property type="match status" value="1"/>
</dbReference>
<dbReference type="InterPro" id="IPR006200">
    <property type="entry name" value="LexA"/>
</dbReference>
<reference evidence="15 16" key="1">
    <citation type="submission" date="2020-05" db="EMBL/GenBank/DDBJ databases">
        <title>Complete genome of Desulfobulbus oligotrophicus.</title>
        <authorList>
            <person name="Podar M."/>
        </authorList>
    </citation>
    <scope>NUCLEOTIDE SEQUENCE [LARGE SCALE GENOMIC DNA]</scope>
    <source>
        <strain evidence="15 16">Prop6</strain>
    </source>
</reference>
<keyword evidence="4" id="KW-0227">DNA damage</keyword>
<comment type="similarity">
    <text evidence="1 12">Belongs to the peptidase S24 family.</text>
</comment>
<dbReference type="NCBIfam" id="TIGR00498">
    <property type="entry name" value="lexA"/>
    <property type="match status" value="1"/>
</dbReference>
<dbReference type="GO" id="GO:0006508">
    <property type="term" value="P:proteolysis"/>
    <property type="evidence" value="ECO:0007669"/>
    <property type="project" value="InterPro"/>
</dbReference>
<proteinExistence type="inferred from homology"/>
<evidence type="ECO:0000256" key="6">
    <source>
        <dbReference type="ARBA" id="ARBA00022813"/>
    </source>
</evidence>
<dbReference type="InterPro" id="IPR006197">
    <property type="entry name" value="Peptidase_S24_LexA"/>
</dbReference>
<keyword evidence="11" id="KW-0742">SOS response</keyword>
<evidence type="ECO:0000256" key="4">
    <source>
        <dbReference type="ARBA" id="ARBA00022763"/>
    </source>
</evidence>
<evidence type="ECO:0000256" key="3">
    <source>
        <dbReference type="ARBA" id="ARBA00022705"/>
    </source>
</evidence>
<keyword evidence="6 12" id="KW-0068">Autocatalytic cleavage</keyword>
<keyword evidence="3" id="KW-0235">DNA replication</keyword>
<dbReference type="InterPro" id="IPR006199">
    <property type="entry name" value="LexA_DNA-bd_dom"/>
</dbReference>
<dbReference type="KEGG" id="dog:HP555_01465"/>
<dbReference type="GO" id="GO:0004252">
    <property type="term" value="F:serine-type endopeptidase activity"/>
    <property type="evidence" value="ECO:0007669"/>
    <property type="project" value="UniProtKB-EC"/>
</dbReference>
<dbReference type="InterPro" id="IPR036390">
    <property type="entry name" value="WH_DNA-bd_sf"/>
</dbReference>
<gene>
    <name evidence="15" type="primary">lexA</name>
    <name evidence="15" type="ORF">HP555_01465</name>
</gene>
<evidence type="ECO:0000259" key="13">
    <source>
        <dbReference type="Pfam" id="PF00717"/>
    </source>
</evidence>
<evidence type="ECO:0000256" key="1">
    <source>
        <dbReference type="ARBA" id="ARBA00007484"/>
    </source>
</evidence>
<dbReference type="RefSeq" id="WP_199263452.1">
    <property type="nucleotide sequence ID" value="NZ_CP054140.1"/>
</dbReference>
<dbReference type="InterPro" id="IPR036286">
    <property type="entry name" value="LexA/Signal_pep-like_sf"/>
</dbReference>
<dbReference type="InterPro" id="IPR036388">
    <property type="entry name" value="WH-like_DNA-bd_sf"/>
</dbReference>
<dbReference type="PANTHER" id="PTHR33516">
    <property type="entry name" value="LEXA REPRESSOR"/>
    <property type="match status" value="1"/>
</dbReference>
<dbReference type="GO" id="GO:0045892">
    <property type="term" value="P:negative regulation of DNA-templated transcription"/>
    <property type="evidence" value="ECO:0007669"/>
    <property type="project" value="InterPro"/>
</dbReference>
<dbReference type="Gene3D" id="1.10.10.10">
    <property type="entry name" value="Winged helix-like DNA-binding domain superfamily/Winged helix DNA-binding domain"/>
    <property type="match status" value="1"/>
</dbReference>
<dbReference type="CDD" id="cd06529">
    <property type="entry name" value="S24_LexA-like"/>
    <property type="match status" value="1"/>
</dbReference>
<dbReference type="InterPro" id="IPR015927">
    <property type="entry name" value="Peptidase_S24_S26A/B/C"/>
</dbReference>
<evidence type="ECO:0000256" key="5">
    <source>
        <dbReference type="ARBA" id="ARBA00022801"/>
    </source>
</evidence>
<dbReference type="PRINTS" id="PR00726">
    <property type="entry name" value="LEXASERPTASE"/>
</dbReference>
<keyword evidence="2" id="KW-0678">Repressor</keyword>
<evidence type="ECO:0000256" key="11">
    <source>
        <dbReference type="ARBA" id="ARBA00023236"/>
    </source>
</evidence>
<evidence type="ECO:0000313" key="16">
    <source>
        <dbReference type="Proteomes" id="UP000596092"/>
    </source>
</evidence>
<feature type="domain" description="Peptidase S24/S26A/S26B/S26C" evidence="13">
    <location>
        <begin position="86"/>
        <end position="201"/>
    </location>
</feature>
<keyword evidence="9" id="KW-0804">Transcription</keyword>
<evidence type="ECO:0000256" key="7">
    <source>
        <dbReference type="ARBA" id="ARBA00023015"/>
    </source>
</evidence>
<dbReference type="Gene3D" id="2.10.109.10">
    <property type="entry name" value="Umud Fragment, subunit A"/>
    <property type="match status" value="1"/>
</dbReference>
<dbReference type="Pfam" id="PF01726">
    <property type="entry name" value="LexA_DNA_bind"/>
    <property type="match status" value="1"/>
</dbReference>
<dbReference type="GO" id="GO:0006281">
    <property type="term" value="P:DNA repair"/>
    <property type="evidence" value="ECO:0007669"/>
    <property type="project" value="UniProtKB-KW"/>
</dbReference>
<keyword evidence="10" id="KW-0234">DNA repair</keyword>
<dbReference type="InterPro" id="IPR050077">
    <property type="entry name" value="LexA_repressor"/>
</dbReference>
<dbReference type="PANTHER" id="PTHR33516:SF2">
    <property type="entry name" value="LEXA REPRESSOR-RELATED"/>
    <property type="match status" value="1"/>
</dbReference>
<dbReference type="Proteomes" id="UP000596092">
    <property type="component" value="Chromosome"/>
</dbReference>
<keyword evidence="16" id="KW-1185">Reference proteome</keyword>